<name>A0A4Y3HYG6_9VIBR</name>
<dbReference type="InterPro" id="IPR036390">
    <property type="entry name" value="WH_DNA-bd_sf"/>
</dbReference>
<evidence type="ECO:0000313" key="7">
    <source>
        <dbReference type="Proteomes" id="UP000318717"/>
    </source>
</evidence>
<dbReference type="GO" id="GO:0003700">
    <property type="term" value="F:DNA-binding transcription factor activity"/>
    <property type="evidence" value="ECO:0007669"/>
    <property type="project" value="InterPro"/>
</dbReference>
<dbReference type="Proteomes" id="UP000318717">
    <property type="component" value="Unassembled WGS sequence"/>
</dbReference>
<evidence type="ECO:0000256" key="4">
    <source>
        <dbReference type="ARBA" id="ARBA00023163"/>
    </source>
</evidence>
<evidence type="ECO:0000259" key="5">
    <source>
        <dbReference type="PROSITE" id="PS50931"/>
    </source>
</evidence>
<evidence type="ECO:0000256" key="3">
    <source>
        <dbReference type="ARBA" id="ARBA00023125"/>
    </source>
</evidence>
<dbReference type="PANTHER" id="PTHR30118:SF15">
    <property type="entry name" value="TRANSCRIPTIONAL REGULATORY PROTEIN"/>
    <property type="match status" value="1"/>
</dbReference>
<dbReference type="Pfam" id="PF00126">
    <property type="entry name" value="HTH_1"/>
    <property type="match status" value="1"/>
</dbReference>
<dbReference type="EMBL" id="BJLF01000016">
    <property type="protein sequence ID" value="GEA52147.1"/>
    <property type="molecule type" value="Genomic_DNA"/>
</dbReference>
<protein>
    <submittedName>
        <fullName evidence="6">LysR family transcriptional regulator</fullName>
    </submittedName>
</protein>
<dbReference type="PANTHER" id="PTHR30118">
    <property type="entry name" value="HTH-TYPE TRANSCRIPTIONAL REGULATOR LEUO-RELATED"/>
    <property type="match status" value="1"/>
</dbReference>
<accession>A0A4Y3HYG6</accession>
<keyword evidence="4" id="KW-0804">Transcription</keyword>
<dbReference type="InterPro" id="IPR036388">
    <property type="entry name" value="WH-like_DNA-bd_sf"/>
</dbReference>
<dbReference type="PROSITE" id="PS50931">
    <property type="entry name" value="HTH_LYSR"/>
    <property type="match status" value="1"/>
</dbReference>
<dbReference type="OrthoDB" id="6402859at2"/>
<dbReference type="GO" id="GO:0003677">
    <property type="term" value="F:DNA binding"/>
    <property type="evidence" value="ECO:0007669"/>
    <property type="project" value="UniProtKB-KW"/>
</dbReference>
<evidence type="ECO:0000256" key="2">
    <source>
        <dbReference type="ARBA" id="ARBA00023015"/>
    </source>
</evidence>
<dbReference type="AlphaFoldDB" id="A0A4Y3HYG6"/>
<dbReference type="SUPFAM" id="SSF53850">
    <property type="entry name" value="Periplasmic binding protein-like II"/>
    <property type="match status" value="1"/>
</dbReference>
<dbReference type="Gene3D" id="1.10.10.10">
    <property type="entry name" value="Winged helix-like DNA-binding domain superfamily/Winged helix DNA-binding domain"/>
    <property type="match status" value="1"/>
</dbReference>
<comment type="caution">
    <text evidence="6">The sequence shown here is derived from an EMBL/GenBank/DDBJ whole genome shotgun (WGS) entry which is preliminary data.</text>
</comment>
<dbReference type="RefSeq" id="WP_141346602.1">
    <property type="nucleotide sequence ID" value="NZ_BJLF01000016.1"/>
</dbReference>
<feature type="domain" description="HTH lysR-type" evidence="5">
    <location>
        <begin position="17"/>
        <end position="62"/>
    </location>
</feature>
<keyword evidence="3" id="KW-0238">DNA-binding</keyword>
<evidence type="ECO:0000256" key="1">
    <source>
        <dbReference type="ARBA" id="ARBA00009437"/>
    </source>
</evidence>
<reference evidence="6 7" key="1">
    <citation type="submission" date="2019-06" db="EMBL/GenBank/DDBJ databases">
        <title>Whole genome shotgun sequence of Vibrio inusitatus NBRC 102082.</title>
        <authorList>
            <person name="Hosoyama A."/>
            <person name="Uohara A."/>
            <person name="Ohji S."/>
            <person name="Ichikawa N."/>
        </authorList>
    </citation>
    <scope>NUCLEOTIDE SEQUENCE [LARGE SCALE GENOMIC DNA]</scope>
    <source>
        <strain evidence="6 7">NBRC 102082</strain>
    </source>
</reference>
<proteinExistence type="inferred from homology"/>
<dbReference type="InterPro" id="IPR050389">
    <property type="entry name" value="LysR-type_TF"/>
</dbReference>
<keyword evidence="7" id="KW-1185">Reference proteome</keyword>
<keyword evidence="2" id="KW-0805">Transcription regulation</keyword>
<evidence type="ECO:0000313" key="6">
    <source>
        <dbReference type="EMBL" id="GEA52147.1"/>
    </source>
</evidence>
<gene>
    <name evidence="6" type="ORF">VIN01S_29510</name>
</gene>
<dbReference type="Gene3D" id="3.40.190.10">
    <property type="entry name" value="Periplasmic binding protein-like II"/>
    <property type="match status" value="2"/>
</dbReference>
<dbReference type="InterPro" id="IPR000847">
    <property type="entry name" value="LysR_HTH_N"/>
</dbReference>
<comment type="similarity">
    <text evidence="1">Belongs to the LysR transcriptional regulatory family.</text>
</comment>
<sequence length="293" mass="33650">MSLNLDIHNILVIKRMYELRNVKLVAESLGKTSGAISKNLAKLKTQLNDPLFIQTRTGFDPTAFVEANIGNFEKILAYVDLVQHKEFSPANLNSSISIYAHTLFWDRYGGDLYLSLIEEAPNAKFSFLPWGIGPKERMINGEKSVAIHNFDESLPQSVAQKELVYDKAVFFVRNDHPAQDLQTLVKYPMVVLKISGWNDHNKYRMLERLSNIGYHIIPKVEVEYPVMSHNIVRKSDHFGLTTVDNVPEGCRIIDIPKIEGMDINYVMSCRRAQRNDPQTEWLFDKILRAIRNQ</sequence>
<dbReference type="SUPFAM" id="SSF46785">
    <property type="entry name" value="Winged helix' DNA-binding domain"/>
    <property type="match status" value="1"/>
</dbReference>
<organism evidence="6 7">
    <name type="scientific">Vibrio inusitatus NBRC 102082</name>
    <dbReference type="NCBI Taxonomy" id="1219070"/>
    <lineage>
        <taxon>Bacteria</taxon>
        <taxon>Pseudomonadati</taxon>
        <taxon>Pseudomonadota</taxon>
        <taxon>Gammaproteobacteria</taxon>
        <taxon>Vibrionales</taxon>
        <taxon>Vibrionaceae</taxon>
        <taxon>Vibrio</taxon>
    </lineage>
</organism>